<dbReference type="InterPro" id="IPR016024">
    <property type="entry name" value="ARM-type_fold"/>
</dbReference>
<dbReference type="SUPFAM" id="SSF48371">
    <property type="entry name" value="ARM repeat"/>
    <property type="match status" value="1"/>
</dbReference>
<dbReference type="PROSITE" id="PS50176">
    <property type="entry name" value="ARM_REPEAT"/>
    <property type="match status" value="1"/>
</dbReference>
<gene>
    <name evidence="2" type="ORF">CEUR00632_LOCUS18241</name>
</gene>
<evidence type="ECO:0000256" key="1">
    <source>
        <dbReference type="PROSITE-ProRule" id="PRU00259"/>
    </source>
</evidence>
<dbReference type="InterPro" id="IPR011989">
    <property type="entry name" value="ARM-like"/>
</dbReference>
<dbReference type="PANTHER" id="PTHR15599">
    <property type="entry name" value="RTDR1"/>
    <property type="match status" value="1"/>
</dbReference>
<dbReference type="Pfam" id="PF00514">
    <property type="entry name" value="Arm"/>
    <property type="match status" value="2"/>
</dbReference>
<dbReference type="AlphaFoldDB" id="A0A7R9VV28"/>
<protein>
    <recommendedName>
        <fullName evidence="3">Armadillo repeat-containing protein 8</fullName>
    </recommendedName>
</protein>
<organism evidence="2">
    <name type="scientific">Chlamydomonas euryale</name>
    <dbReference type="NCBI Taxonomy" id="1486919"/>
    <lineage>
        <taxon>Eukaryota</taxon>
        <taxon>Viridiplantae</taxon>
        <taxon>Chlorophyta</taxon>
        <taxon>core chlorophytes</taxon>
        <taxon>Chlorophyceae</taxon>
        <taxon>CS clade</taxon>
        <taxon>Chlamydomonadales</taxon>
        <taxon>Chlamydomonadaceae</taxon>
        <taxon>Chlamydomonas</taxon>
    </lineage>
</organism>
<accession>A0A7R9VV28</accession>
<dbReference type="InterPro" id="IPR000225">
    <property type="entry name" value="Armadillo"/>
</dbReference>
<feature type="repeat" description="ARM" evidence="1">
    <location>
        <begin position="238"/>
        <end position="266"/>
    </location>
</feature>
<evidence type="ECO:0008006" key="3">
    <source>
        <dbReference type="Google" id="ProtNLM"/>
    </source>
</evidence>
<evidence type="ECO:0000313" key="2">
    <source>
        <dbReference type="EMBL" id="CAD8305738.1"/>
    </source>
</evidence>
<dbReference type="PANTHER" id="PTHR15599:SF3">
    <property type="entry name" value="ARMADILLO REPEAT-CONTAINING DOMAIN-CONTAINING PROTEIN"/>
    <property type="match status" value="1"/>
</dbReference>
<dbReference type="SMART" id="SM00185">
    <property type="entry name" value="ARM"/>
    <property type="match status" value="5"/>
</dbReference>
<dbReference type="Gene3D" id="1.25.10.10">
    <property type="entry name" value="Leucine-rich Repeat Variant"/>
    <property type="match status" value="2"/>
</dbReference>
<dbReference type="EMBL" id="HBEC01039250">
    <property type="protein sequence ID" value="CAD8305738.1"/>
    <property type="molecule type" value="Transcribed_RNA"/>
</dbReference>
<name>A0A7R9VV28_9CHLO</name>
<proteinExistence type="predicted"/>
<dbReference type="InterPro" id="IPR042856">
    <property type="entry name" value="RSP14"/>
</dbReference>
<sequence>MAAQQLAQQQQQASNIESLSAQALASALYADPALLEPPRRPELLRQLRRFVAPNEDPNTSDNLRSEEPDPVAPFVDLLLSPGLEDDEAVVLLLLKVLKILSRKASNRLALGADGVRALLAHLSSPLSQPVAAEGANVLLNACYEPENVALLLQTGGVRLLAGFLQDDSDASLQANAAGAIQSVCFQPAGRAAAREAECLQCLLPLLAARQRTVVARAAGAVHNLSADAASIPLIRRYAGIPLLVELLEHPDATVAGAAAGALQNVSRELPSRLLISQLDAVPSLAKLLSCQDVHAQVCAAGALLNIMGPDLDAGDCGPRATRRALGHVMSLILAAAMLHDAVWEKRPEVV</sequence>
<reference evidence="2" key="1">
    <citation type="submission" date="2021-01" db="EMBL/GenBank/DDBJ databases">
        <authorList>
            <person name="Corre E."/>
            <person name="Pelletier E."/>
            <person name="Niang G."/>
            <person name="Scheremetjew M."/>
            <person name="Finn R."/>
            <person name="Kale V."/>
            <person name="Holt S."/>
            <person name="Cochrane G."/>
            <person name="Meng A."/>
            <person name="Brown T."/>
            <person name="Cohen L."/>
        </authorList>
    </citation>
    <scope>NUCLEOTIDE SEQUENCE</scope>
    <source>
        <strain evidence="2">CCMP219</strain>
    </source>
</reference>